<sequence length="317" mass="32639">MNGGLILAMVLAVGIGLSLGLLGGGGTILAVPLLTYVAGFPAHEAIAASMFIIGVTSAVSVLAHARRGNVQWRTGFIFGAAAMVGAFGGGLLGSRLPSVVLMVAFGAMMVATALAMIMDRKVTQTGEERKKLPLGKILAEGLVVGLVTGMVGAGGGFLVVPALVLLGGLSIPAAVATSLLIISMKSFTGLAGYLTSVSIDWVPVLMITAITVIGALIGTVLVKHIPEKALKKAFGYLVLAMGIVVFLQELPLVYGVGTAVLIIGLLGYLLYRRRRTLPTGTAEREPSAEPVTAGPSTRVQNESTTRRDLHRGTKRTG</sequence>
<accession>A0ABY8H568</accession>
<dbReference type="PANTHER" id="PTHR43701">
    <property type="entry name" value="MEMBRANE TRANSPORTER PROTEIN MJ0441-RELATED"/>
    <property type="match status" value="1"/>
</dbReference>
<feature type="transmembrane region" description="Helical" evidence="6">
    <location>
        <begin position="75"/>
        <end position="93"/>
    </location>
</feature>
<comment type="subcellular location">
    <subcellularLocation>
        <location evidence="6">Cell membrane</location>
        <topology evidence="6">Multi-pass membrane protein</topology>
    </subcellularLocation>
    <subcellularLocation>
        <location evidence="1">Membrane</location>
        <topology evidence="1">Multi-pass membrane protein</topology>
    </subcellularLocation>
</comment>
<feature type="transmembrane region" description="Helical" evidence="6">
    <location>
        <begin position="99"/>
        <end position="117"/>
    </location>
</feature>
<dbReference type="RefSeq" id="WP_278157433.1">
    <property type="nucleotide sequence ID" value="NZ_CP121252.1"/>
</dbReference>
<evidence type="ECO:0000256" key="4">
    <source>
        <dbReference type="ARBA" id="ARBA00022989"/>
    </source>
</evidence>
<dbReference type="EMBL" id="CP121252">
    <property type="protein sequence ID" value="WFP16281.1"/>
    <property type="molecule type" value="Genomic_DNA"/>
</dbReference>
<feature type="transmembrane region" description="Helical" evidence="6">
    <location>
        <begin position="137"/>
        <end position="160"/>
    </location>
</feature>
<dbReference type="InterPro" id="IPR051598">
    <property type="entry name" value="TSUP/Inactive_protease-like"/>
</dbReference>
<dbReference type="PANTHER" id="PTHR43701:SF2">
    <property type="entry name" value="MEMBRANE TRANSPORTER PROTEIN YJNA-RELATED"/>
    <property type="match status" value="1"/>
</dbReference>
<keyword evidence="4 6" id="KW-1133">Transmembrane helix</keyword>
<protein>
    <recommendedName>
        <fullName evidence="6">Probable membrane transporter protein</fullName>
    </recommendedName>
</protein>
<evidence type="ECO:0000256" key="6">
    <source>
        <dbReference type="RuleBase" id="RU363041"/>
    </source>
</evidence>
<reference evidence="8 9" key="1">
    <citation type="submission" date="2023-04" db="EMBL/GenBank/DDBJ databases">
        <title>Funneling lignin-derived compounds into biodiesel using alkali-halophilic Citricoccus sp. P2.</title>
        <authorList>
            <person name="Luo C.-B."/>
        </authorList>
    </citation>
    <scope>NUCLEOTIDE SEQUENCE [LARGE SCALE GENOMIC DNA]</scope>
    <source>
        <strain evidence="8 9">P2</strain>
    </source>
</reference>
<keyword evidence="5 6" id="KW-0472">Membrane</keyword>
<comment type="similarity">
    <text evidence="2 6">Belongs to the 4-toluene sulfonate uptake permease (TSUP) (TC 2.A.102) family.</text>
</comment>
<name>A0ABY8H568_9MICC</name>
<gene>
    <name evidence="8" type="ORF">P8192_12970</name>
</gene>
<evidence type="ECO:0000313" key="9">
    <source>
        <dbReference type="Proteomes" id="UP001219037"/>
    </source>
</evidence>
<feature type="transmembrane region" description="Helical" evidence="6">
    <location>
        <begin position="229"/>
        <end position="247"/>
    </location>
</feature>
<organism evidence="8 9">
    <name type="scientific">Citricoccus muralis</name>
    <dbReference type="NCBI Taxonomy" id="169134"/>
    <lineage>
        <taxon>Bacteria</taxon>
        <taxon>Bacillati</taxon>
        <taxon>Actinomycetota</taxon>
        <taxon>Actinomycetes</taxon>
        <taxon>Micrococcales</taxon>
        <taxon>Micrococcaceae</taxon>
        <taxon>Citricoccus</taxon>
    </lineage>
</organism>
<evidence type="ECO:0000256" key="7">
    <source>
        <dbReference type="SAM" id="MobiDB-lite"/>
    </source>
</evidence>
<proteinExistence type="inferred from homology"/>
<feature type="compositionally biased region" description="Polar residues" evidence="7">
    <location>
        <begin position="294"/>
        <end position="303"/>
    </location>
</feature>
<feature type="transmembrane region" description="Helical" evidence="6">
    <location>
        <begin position="253"/>
        <end position="271"/>
    </location>
</feature>
<dbReference type="Proteomes" id="UP001219037">
    <property type="component" value="Chromosome"/>
</dbReference>
<feature type="region of interest" description="Disordered" evidence="7">
    <location>
        <begin position="280"/>
        <end position="317"/>
    </location>
</feature>
<feature type="transmembrane region" description="Helical" evidence="6">
    <location>
        <begin position="201"/>
        <end position="222"/>
    </location>
</feature>
<dbReference type="InterPro" id="IPR002781">
    <property type="entry name" value="TM_pro_TauE-like"/>
</dbReference>
<evidence type="ECO:0000256" key="2">
    <source>
        <dbReference type="ARBA" id="ARBA00009142"/>
    </source>
</evidence>
<dbReference type="Pfam" id="PF01925">
    <property type="entry name" value="TauE"/>
    <property type="match status" value="1"/>
</dbReference>
<keyword evidence="3 6" id="KW-0812">Transmembrane</keyword>
<keyword evidence="9" id="KW-1185">Reference proteome</keyword>
<evidence type="ECO:0000313" key="8">
    <source>
        <dbReference type="EMBL" id="WFP16281.1"/>
    </source>
</evidence>
<evidence type="ECO:0000256" key="3">
    <source>
        <dbReference type="ARBA" id="ARBA00022692"/>
    </source>
</evidence>
<evidence type="ECO:0000256" key="5">
    <source>
        <dbReference type="ARBA" id="ARBA00023136"/>
    </source>
</evidence>
<keyword evidence="6" id="KW-1003">Cell membrane</keyword>
<evidence type="ECO:0000256" key="1">
    <source>
        <dbReference type="ARBA" id="ARBA00004141"/>
    </source>
</evidence>